<dbReference type="InterPro" id="IPR027417">
    <property type="entry name" value="P-loop_NTPase"/>
</dbReference>
<reference evidence="4 5" key="1">
    <citation type="submission" date="2017-03" db="EMBL/GenBank/DDBJ databases">
        <title>Genomes of endolithic fungi from Antarctica.</title>
        <authorList>
            <person name="Coleine C."/>
            <person name="Masonjones S."/>
            <person name="Stajich J.E."/>
        </authorList>
    </citation>
    <scope>NUCLEOTIDE SEQUENCE [LARGE SCALE GENOMIC DNA]</scope>
    <source>
        <strain evidence="4 5">CCFEE 5184</strain>
    </source>
</reference>
<accession>A0A4U0XN32</accession>
<name>A0A4U0XN32_9PEZI</name>
<gene>
    <name evidence="4" type="ORF">B0A55_04534</name>
</gene>
<dbReference type="GO" id="GO:0005524">
    <property type="term" value="F:ATP binding"/>
    <property type="evidence" value="ECO:0007669"/>
    <property type="project" value="UniProtKB-KW"/>
</dbReference>
<evidence type="ECO:0000256" key="1">
    <source>
        <dbReference type="ARBA" id="ARBA00022741"/>
    </source>
</evidence>
<feature type="domain" description="AAA+ ATPase" evidence="3">
    <location>
        <begin position="202"/>
        <end position="343"/>
    </location>
</feature>
<dbReference type="InterPro" id="IPR003959">
    <property type="entry name" value="ATPase_AAA_core"/>
</dbReference>
<keyword evidence="1" id="KW-0547">Nucleotide-binding</keyword>
<keyword evidence="2" id="KW-0067">ATP-binding</keyword>
<dbReference type="SMART" id="SM00382">
    <property type="entry name" value="AAA"/>
    <property type="match status" value="1"/>
</dbReference>
<dbReference type="AlphaFoldDB" id="A0A4U0XN32"/>
<dbReference type="Proteomes" id="UP000309340">
    <property type="component" value="Unassembled WGS sequence"/>
</dbReference>
<dbReference type="Pfam" id="PF07724">
    <property type="entry name" value="AAA_2"/>
    <property type="match status" value="1"/>
</dbReference>
<dbReference type="InterPro" id="IPR003593">
    <property type="entry name" value="AAA+_ATPase"/>
</dbReference>
<keyword evidence="5" id="KW-1185">Reference proteome</keyword>
<protein>
    <recommendedName>
        <fullName evidence="3">AAA+ ATPase domain-containing protein</fullName>
    </recommendedName>
</protein>
<proteinExistence type="predicted"/>
<dbReference type="PANTHER" id="PTHR11638:SF18">
    <property type="entry name" value="HEAT SHOCK PROTEIN 104"/>
    <property type="match status" value="1"/>
</dbReference>
<dbReference type="GO" id="GO:0034605">
    <property type="term" value="P:cellular response to heat"/>
    <property type="evidence" value="ECO:0007669"/>
    <property type="project" value="TreeGrafter"/>
</dbReference>
<evidence type="ECO:0000256" key="2">
    <source>
        <dbReference type="ARBA" id="ARBA00022840"/>
    </source>
</evidence>
<dbReference type="InterPro" id="IPR001270">
    <property type="entry name" value="ClpA/B"/>
</dbReference>
<dbReference type="GO" id="GO:0005737">
    <property type="term" value="C:cytoplasm"/>
    <property type="evidence" value="ECO:0007669"/>
    <property type="project" value="TreeGrafter"/>
</dbReference>
<dbReference type="OrthoDB" id="47330at2759"/>
<dbReference type="Gene3D" id="3.40.50.300">
    <property type="entry name" value="P-loop containing nucleotide triphosphate hydrolases"/>
    <property type="match status" value="1"/>
</dbReference>
<sequence>MIQQYLGRFDDDTVKKQINNDIEGFPAMFYVVETNKEDILRLWVSHGGDISAVHEPSKVPLLAFAIMHGEDIQADTTIMTATLLSLGASPELIPSAFYSPYLQDLPEHGPSNDNIKDLTDEQKSWCKDVARGKLARTCSLSQRYYLERAAKTKRPSRRQHQVAQRMNAEPLLGIANFLIGQTTAAKALLDTLLAHITEPGKKPLVLVFAGPSGHGKTELAKRLGHLLSLELEVVDCTIFNREMEMFGPRHPYVGADRGTPLNNFLSKHHEERCIVFLDEFEKTSPDIHKALLLPFDSGDYQDRRNLDKVNCSKTIWIMATNAHDPIIQDFSTANSHVLFSEEDESETKRLLKQLSHKIRDDFRSHHGAPITGRISEILPFLTFSVGEQSVIVHKALLELGRKVRQPVNLSEGPGEKLLGNVRLRIRRDASVCRALAESEYHSDLGARSLLAAAEKIKRLLVEEYLKVDEEITERGGMSDFFLDVNGGEVTVNMVPPKSR</sequence>
<dbReference type="STRING" id="329884.A0A4U0XN32"/>
<dbReference type="PANTHER" id="PTHR11638">
    <property type="entry name" value="ATP-DEPENDENT CLP PROTEASE"/>
    <property type="match status" value="1"/>
</dbReference>
<dbReference type="SUPFAM" id="SSF52540">
    <property type="entry name" value="P-loop containing nucleoside triphosphate hydrolases"/>
    <property type="match status" value="1"/>
</dbReference>
<dbReference type="EMBL" id="NAJQ01000106">
    <property type="protein sequence ID" value="TKA78720.1"/>
    <property type="molecule type" value="Genomic_DNA"/>
</dbReference>
<dbReference type="InterPro" id="IPR050130">
    <property type="entry name" value="ClpA_ClpB"/>
</dbReference>
<evidence type="ECO:0000259" key="3">
    <source>
        <dbReference type="SMART" id="SM00382"/>
    </source>
</evidence>
<dbReference type="GO" id="GO:0016887">
    <property type="term" value="F:ATP hydrolysis activity"/>
    <property type="evidence" value="ECO:0007669"/>
    <property type="project" value="InterPro"/>
</dbReference>
<evidence type="ECO:0000313" key="4">
    <source>
        <dbReference type="EMBL" id="TKA78720.1"/>
    </source>
</evidence>
<organism evidence="4 5">
    <name type="scientific">Friedmanniomyces simplex</name>
    <dbReference type="NCBI Taxonomy" id="329884"/>
    <lineage>
        <taxon>Eukaryota</taxon>
        <taxon>Fungi</taxon>
        <taxon>Dikarya</taxon>
        <taxon>Ascomycota</taxon>
        <taxon>Pezizomycotina</taxon>
        <taxon>Dothideomycetes</taxon>
        <taxon>Dothideomycetidae</taxon>
        <taxon>Mycosphaerellales</taxon>
        <taxon>Teratosphaeriaceae</taxon>
        <taxon>Friedmanniomyces</taxon>
    </lineage>
</organism>
<dbReference type="PRINTS" id="PR00300">
    <property type="entry name" value="CLPPROTEASEA"/>
</dbReference>
<evidence type="ECO:0000313" key="5">
    <source>
        <dbReference type="Proteomes" id="UP000309340"/>
    </source>
</evidence>
<comment type="caution">
    <text evidence="4">The sequence shown here is derived from an EMBL/GenBank/DDBJ whole genome shotgun (WGS) entry which is preliminary data.</text>
</comment>